<dbReference type="SUPFAM" id="SSF51161">
    <property type="entry name" value="Trimeric LpxA-like enzymes"/>
    <property type="match status" value="1"/>
</dbReference>
<dbReference type="Pfam" id="PF14602">
    <property type="entry name" value="Hexapep_2"/>
    <property type="match status" value="1"/>
</dbReference>
<dbReference type="Pfam" id="PF00132">
    <property type="entry name" value="Hexapep"/>
    <property type="match status" value="1"/>
</dbReference>
<dbReference type="Pfam" id="PF10012">
    <property type="entry name" value="DUF2255"/>
    <property type="match status" value="1"/>
</dbReference>
<dbReference type="PANTHER" id="PTHR23416">
    <property type="entry name" value="SIALIC ACID SYNTHASE-RELATED"/>
    <property type="match status" value="1"/>
</dbReference>
<dbReference type="PROSITE" id="PS00101">
    <property type="entry name" value="HEXAPEP_TRANSFERASES"/>
    <property type="match status" value="1"/>
</dbReference>
<comment type="similarity">
    <text evidence="1">Belongs to the transferase hexapeptide repeat family.</text>
</comment>
<gene>
    <name evidence="3" type="primary">maa</name>
    <name evidence="3" type="ORF">HHUB_5168</name>
</gene>
<dbReference type="AlphaFoldDB" id="A0A0U5D2D0"/>
<proteinExistence type="inferred from homology"/>
<dbReference type="InterPro" id="IPR018357">
    <property type="entry name" value="Hexapep_transf_CS"/>
</dbReference>
<dbReference type="InterPro" id="IPR001451">
    <property type="entry name" value="Hexapep"/>
</dbReference>
<dbReference type="PANTHER" id="PTHR23416:SF23">
    <property type="entry name" value="ACETYLTRANSFERASE C18B11.09C-RELATED"/>
    <property type="match status" value="1"/>
</dbReference>
<evidence type="ECO:0000256" key="1">
    <source>
        <dbReference type="ARBA" id="ARBA00007274"/>
    </source>
</evidence>
<dbReference type="OrthoDB" id="275226at2157"/>
<accession>A0A0U5D2D0</accession>
<keyword evidence="2 3" id="KW-0808">Transferase</keyword>
<dbReference type="GO" id="GO:0008925">
    <property type="term" value="F:maltose O-acetyltransferase activity"/>
    <property type="evidence" value="ECO:0007669"/>
    <property type="project" value="UniProtKB-EC"/>
</dbReference>
<reference evidence="4" key="1">
    <citation type="journal article" date="2016" name="Environ. Microbiol.">
        <title>The complete genome of a viable archaeum isolated from 123-million-year-old rock salt.</title>
        <authorList>
            <person name="Jaakkola S.T."/>
            <person name="Pfeiffer F."/>
            <person name="Ravantti J.J."/>
            <person name="Guo Q."/>
            <person name="Liu Y."/>
            <person name="Chen X."/>
            <person name="Ma H."/>
            <person name="Yang C."/>
            <person name="Oksanen H.M."/>
            <person name="Bamford D.H."/>
        </authorList>
    </citation>
    <scope>NUCLEOTIDE SEQUENCE</scope>
    <source>
        <strain evidence="4">JI20-1</strain>
        <plasmid evidence="4">Plasmid pSTJ002</plasmid>
    </source>
</reference>
<organism evidence="3 4">
    <name type="scientific">Halobacterium hubeiense</name>
    <dbReference type="NCBI Taxonomy" id="1407499"/>
    <lineage>
        <taxon>Archaea</taxon>
        <taxon>Methanobacteriati</taxon>
        <taxon>Methanobacteriota</taxon>
        <taxon>Stenosarchaea group</taxon>
        <taxon>Halobacteria</taxon>
        <taxon>Halobacteriales</taxon>
        <taxon>Halobacteriaceae</taxon>
        <taxon>Halobacterium</taxon>
    </lineage>
</organism>
<dbReference type="InterPro" id="IPR011004">
    <property type="entry name" value="Trimer_LpxA-like_sf"/>
</dbReference>
<dbReference type="InterPro" id="IPR016888">
    <property type="entry name" value="UCP028498"/>
</dbReference>
<evidence type="ECO:0000313" key="4">
    <source>
        <dbReference type="Proteomes" id="UP000066737"/>
    </source>
</evidence>
<keyword evidence="3" id="KW-0012">Acyltransferase</keyword>
<geneLocation type="plasmid" evidence="4">
    <name>pSTJ002</name>
</geneLocation>
<dbReference type="CDD" id="cd03357">
    <property type="entry name" value="LbH_MAT_GAT"/>
    <property type="match status" value="1"/>
</dbReference>
<dbReference type="InterPro" id="IPR051159">
    <property type="entry name" value="Hexapeptide_acetyltransf"/>
</dbReference>
<protein>
    <submittedName>
        <fullName evidence="3">Maltose O-acetyltransferase</fullName>
        <ecNumber evidence="3">2.3.1.79</ecNumber>
    </submittedName>
</protein>
<dbReference type="Gene3D" id="2.160.10.10">
    <property type="entry name" value="Hexapeptide repeat proteins"/>
    <property type="match status" value="1"/>
</dbReference>
<dbReference type="Proteomes" id="UP000066737">
    <property type="component" value="Plasmid pSTJ002"/>
</dbReference>
<evidence type="ECO:0000313" key="3">
    <source>
        <dbReference type="EMBL" id="CQH64739.1"/>
    </source>
</evidence>
<dbReference type="EMBL" id="LN831304">
    <property type="protein sequence ID" value="CQH64739.1"/>
    <property type="molecule type" value="Genomic_DNA"/>
</dbReference>
<dbReference type="EC" id="2.3.1.79" evidence="3"/>
<dbReference type="KEGG" id="hhb:Hhub_5168"/>
<evidence type="ECO:0000256" key="2">
    <source>
        <dbReference type="ARBA" id="ARBA00022679"/>
    </source>
</evidence>
<name>A0A0U5D2D0_9EURY</name>
<sequence>MNQWPEDELTEIVESDDLHIAPFREDGETYGTPTWIWSVAVEGDLYVRAYNGQDSSWYQAAVRENAGRIEAAGTTKDVSFESVEDEELNDRIDDAYRTKYEGSPYLDSMISERARSATVRVRPRDIFDRMKAGEPVPLDDPEYPKVFEEVERTIGLTRKLNAATDVDEIRHYLGKIIREEVDESTTIFPPFHINVGKHTSLGRNVFINHACSFLDLGGITIEDEVLISANVSITSESHPVEPDRRKTLVPREVVVERNAWIGAGATILPDVTIGENSVVAAGAVVTKDVPANTVVAGVPAEVVRKL</sequence>
<keyword evidence="4" id="KW-1185">Reference proteome</keyword>